<feature type="region of interest" description="Disordered" evidence="1">
    <location>
        <begin position="120"/>
        <end position="250"/>
    </location>
</feature>
<reference evidence="2 3" key="1">
    <citation type="submission" date="2017-05" db="EMBL/GenBank/DDBJ databases">
        <title>The Genome Sequence of Tsuchiyaea wingfieldii DSM 27421.</title>
        <authorList>
            <person name="Cuomo C."/>
            <person name="Passer A."/>
            <person name="Billmyre B."/>
            <person name="Heitman J."/>
        </authorList>
    </citation>
    <scope>NUCLEOTIDE SEQUENCE [LARGE SCALE GENOMIC DNA]</scope>
    <source>
        <strain evidence="2 3">DSM 27421</strain>
    </source>
</reference>
<comment type="caution">
    <text evidence="2">The sequence shown here is derived from an EMBL/GenBank/DDBJ whole genome shotgun (WGS) entry which is preliminary data.</text>
</comment>
<dbReference type="EMBL" id="NIDF01000080">
    <property type="protein sequence ID" value="TYJ53693.1"/>
    <property type="molecule type" value="Genomic_DNA"/>
</dbReference>
<evidence type="ECO:0000256" key="1">
    <source>
        <dbReference type="SAM" id="MobiDB-lite"/>
    </source>
</evidence>
<proteinExistence type="predicted"/>
<feature type="compositionally biased region" description="Basic and acidic residues" evidence="1">
    <location>
        <begin position="137"/>
        <end position="154"/>
    </location>
</feature>
<keyword evidence="3" id="KW-1185">Reference proteome</keyword>
<organism evidence="2 3">
    <name type="scientific">Cryptococcus floricola</name>
    <dbReference type="NCBI Taxonomy" id="2591691"/>
    <lineage>
        <taxon>Eukaryota</taxon>
        <taxon>Fungi</taxon>
        <taxon>Dikarya</taxon>
        <taxon>Basidiomycota</taxon>
        <taxon>Agaricomycotina</taxon>
        <taxon>Tremellomycetes</taxon>
        <taxon>Tremellales</taxon>
        <taxon>Cryptococcaceae</taxon>
        <taxon>Cryptococcus</taxon>
    </lineage>
</organism>
<name>A0A5D3AU52_9TREE</name>
<sequence>MTSISLRPAHFTPDPILDSHPTMKNASPFQTTLYLKHLPPDIKPRHFDLILGQPPRKDGSRGRKRETGIKMVQIYTIPAHPSPAPSPSPSTRHTSPLPLVQRGAITLPAVLRAILCLPRRPDPDTSQTPSPPVDALSKADKARERRVSDESHHEVIRRRSTGGEGEGEGESGIEVVEGPDYSRPSSSFGELGRITEEEVVDPYGNDTEELEGEYETPALAARENDENQDSQDSQDSEKEEQEGETVAAKRILGHLTIDGYRPTISTKRFNSGLVKRWVRPRPISGGSKEK</sequence>
<evidence type="ECO:0000313" key="2">
    <source>
        <dbReference type="EMBL" id="TYJ53693.1"/>
    </source>
</evidence>
<feature type="compositionally biased region" description="Acidic residues" evidence="1">
    <location>
        <begin position="226"/>
        <end position="243"/>
    </location>
</feature>
<feature type="region of interest" description="Disordered" evidence="1">
    <location>
        <begin position="1"/>
        <end position="24"/>
    </location>
</feature>
<protein>
    <submittedName>
        <fullName evidence="2">Uncharacterized protein</fullName>
    </submittedName>
</protein>
<accession>A0A5D3AU52</accession>
<dbReference type="Proteomes" id="UP000322245">
    <property type="component" value="Unassembled WGS sequence"/>
</dbReference>
<gene>
    <name evidence="2" type="ORF">B9479_005660</name>
</gene>
<dbReference type="AlphaFoldDB" id="A0A5D3AU52"/>
<evidence type="ECO:0000313" key="3">
    <source>
        <dbReference type="Proteomes" id="UP000322245"/>
    </source>
</evidence>